<proteinExistence type="predicted"/>
<evidence type="ECO:0000313" key="2">
    <source>
        <dbReference type="Proteomes" id="UP000321479"/>
    </source>
</evidence>
<dbReference type="KEGG" id="mgin:FRZ54_08440"/>
<gene>
    <name evidence="1" type="ORF">FRZ54_08440</name>
</gene>
<dbReference type="AlphaFoldDB" id="A0A5B8UUJ6"/>
<dbReference type="EMBL" id="CP042436">
    <property type="protein sequence ID" value="QEC62613.1"/>
    <property type="molecule type" value="Genomic_DNA"/>
</dbReference>
<evidence type="ECO:0000313" key="1">
    <source>
        <dbReference type="EMBL" id="QEC62613.1"/>
    </source>
</evidence>
<dbReference type="OrthoDB" id="5492672at2"/>
<dbReference type="Proteomes" id="UP000321479">
    <property type="component" value="Chromosome"/>
</dbReference>
<evidence type="ECO:0008006" key="3">
    <source>
        <dbReference type="Google" id="ProtNLM"/>
    </source>
</evidence>
<protein>
    <recommendedName>
        <fullName evidence="3">DUF2071 domain-containing protein</fullName>
    </recommendedName>
</protein>
<name>A0A5B8UUJ6_9SPHI</name>
<reference evidence="1 2" key="1">
    <citation type="journal article" date="2017" name="Curr. Microbiol.">
        <title>Mucilaginibacter ginsenosidivorans sp. nov., Isolated from Soil of Ginseng Field.</title>
        <authorList>
            <person name="Kim M.M."/>
            <person name="Siddiqi M.Z."/>
            <person name="Im W.T."/>
        </authorList>
    </citation>
    <scope>NUCLEOTIDE SEQUENCE [LARGE SCALE GENOMIC DNA]</scope>
    <source>
        <strain evidence="1 2">Gsoil 3017</strain>
    </source>
</reference>
<dbReference type="InterPro" id="IPR018644">
    <property type="entry name" value="DUF2071"/>
</dbReference>
<dbReference type="Pfam" id="PF09844">
    <property type="entry name" value="DUF2071"/>
    <property type="match status" value="1"/>
</dbReference>
<accession>A0A5B8UUJ6</accession>
<organism evidence="1 2">
    <name type="scientific">Mucilaginibacter ginsenosidivorans</name>
    <dbReference type="NCBI Taxonomy" id="398053"/>
    <lineage>
        <taxon>Bacteria</taxon>
        <taxon>Pseudomonadati</taxon>
        <taxon>Bacteroidota</taxon>
        <taxon>Sphingobacteriia</taxon>
        <taxon>Sphingobacteriales</taxon>
        <taxon>Sphingobacteriaceae</taxon>
        <taxon>Mucilaginibacter</taxon>
    </lineage>
</organism>
<keyword evidence="2" id="KW-1185">Reference proteome</keyword>
<dbReference type="RefSeq" id="WP_147031190.1">
    <property type="nucleotide sequence ID" value="NZ_CP042436.1"/>
</dbReference>
<sequence>MKIPTITGIIDRRILVNFTVDMAIAKSIVPAPFTPKLYEGKAIAGICLIRLKNVRPKGLPGFIGIGSENGAHRIAVEWEEDGLVKEGVYIPRRDTSSLINTLAGGKIFPGKHYKAKFDVKEDNNNYHVAFVSSDGTSISVDAKTTSQLNEDSIFKKLESASSFFEKGAAGYSPNGQKYEGLLLTTHRWEMKPLEVTSVKSTFFEDETIFPKGSVKFDNALLMTDISHEWSSLTNKSCY</sequence>